<dbReference type="EnsemblBacteria" id="CAD79131">
    <property type="protein sequence ID" value="CAD79131"/>
    <property type="gene ID" value="RB11452"/>
</dbReference>
<keyword evidence="2" id="KW-1185">Reference proteome</keyword>
<dbReference type="OrthoDB" id="9943118at2"/>
<evidence type="ECO:0000313" key="1">
    <source>
        <dbReference type="EMBL" id="CAD79131.1"/>
    </source>
</evidence>
<evidence type="ECO:0000313" key="2">
    <source>
        <dbReference type="Proteomes" id="UP000001025"/>
    </source>
</evidence>
<dbReference type="KEGG" id="rba:RB11452"/>
<sequence>MAVLYWFQELRCERSPCRFNSDRSPDANIFGGNFLWEGSLIVYQVAAGSTPVAIAFNSPHSTTG</sequence>
<dbReference type="HOGENOM" id="CLU_2864857_0_0_0"/>
<dbReference type="InParanoid" id="Q7UEB3"/>
<dbReference type="AlphaFoldDB" id="Q7UEB3"/>
<dbReference type="Proteomes" id="UP000001025">
    <property type="component" value="Chromosome"/>
</dbReference>
<name>Q7UEB3_RHOBA</name>
<protein>
    <submittedName>
        <fullName evidence="1">Uncharacterized protein</fullName>
    </submittedName>
</protein>
<organism evidence="1 2">
    <name type="scientific">Rhodopirellula baltica (strain DSM 10527 / NCIMB 13988 / SH1)</name>
    <dbReference type="NCBI Taxonomy" id="243090"/>
    <lineage>
        <taxon>Bacteria</taxon>
        <taxon>Pseudomonadati</taxon>
        <taxon>Planctomycetota</taxon>
        <taxon>Planctomycetia</taxon>
        <taxon>Pirellulales</taxon>
        <taxon>Pirellulaceae</taxon>
        <taxon>Rhodopirellula</taxon>
    </lineage>
</organism>
<dbReference type="EMBL" id="BX294153">
    <property type="protein sequence ID" value="CAD79131.1"/>
    <property type="molecule type" value="Genomic_DNA"/>
</dbReference>
<accession>Q7UEB3</accession>
<proteinExistence type="predicted"/>
<gene>
    <name evidence="1" type="ordered locus">RB11452</name>
</gene>
<reference evidence="1 2" key="1">
    <citation type="journal article" date="2003" name="Proc. Natl. Acad. Sci. U.S.A.">
        <title>Complete genome sequence of the marine planctomycete Pirellula sp. strain 1.</title>
        <authorList>
            <person name="Gloeckner F.O."/>
            <person name="Kube M."/>
            <person name="Bauer M."/>
            <person name="Teeling H."/>
            <person name="Lombardot T."/>
            <person name="Ludwig W."/>
            <person name="Gade D."/>
            <person name="Beck A."/>
            <person name="Borzym K."/>
            <person name="Heitmann K."/>
            <person name="Rabus R."/>
            <person name="Schlesner H."/>
            <person name="Amann R."/>
            <person name="Reinhardt R."/>
        </authorList>
    </citation>
    <scope>NUCLEOTIDE SEQUENCE [LARGE SCALE GENOMIC DNA]</scope>
    <source>
        <strain evidence="2">DSM 10527 / NCIMB 13988 / SH1</strain>
    </source>
</reference>